<dbReference type="AlphaFoldDB" id="A0A143BP60"/>
<dbReference type="PANTHER" id="PTHR10884:SF14">
    <property type="entry name" value="NADH DEHYDROGENASE [UBIQUINONE] IRON-SULFUR PROTEIN 3, MITOCHONDRIAL"/>
    <property type="match status" value="1"/>
</dbReference>
<evidence type="ECO:0000256" key="2">
    <source>
        <dbReference type="ARBA" id="ARBA00022448"/>
    </source>
</evidence>
<evidence type="ECO:0000313" key="5">
    <source>
        <dbReference type="Proteomes" id="UP000076404"/>
    </source>
</evidence>
<dbReference type="STRING" id="1379270.GEMMAAP_12120"/>
<dbReference type="InterPro" id="IPR037232">
    <property type="entry name" value="NADH_quin_OxRdtase_su_C/D-like"/>
</dbReference>
<protein>
    <submittedName>
        <fullName evidence="4">NADH dehydrogenase</fullName>
    </submittedName>
</protein>
<dbReference type="EMBL" id="CP011454">
    <property type="protein sequence ID" value="AMW06816.1"/>
    <property type="molecule type" value="Genomic_DNA"/>
</dbReference>
<dbReference type="Gene3D" id="3.30.460.80">
    <property type="entry name" value="NADH:ubiquinone oxidoreductase, 30kDa subunit"/>
    <property type="match status" value="1"/>
</dbReference>
<sequence>MRSLGVQHGVLVLAITPAALLPLAQRLRDEFTFDLFLDVTAVDWPGEALRFEVVHHFYSTTHKARVRLKIRVPESDPTVESLTSLYGSAGYMERECHDMYGIVFRGNPDLRPILLYEGFVGHPLRKDYPKQKEQPLVPYRPPQSALVR</sequence>
<dbReference type="PANTHER" id="PTHR10884">
    <property type="entry name" value="NADH DEHYDROGENASE UBIQUINONE IRON-SULFUR PROTEIN 3"/>
    <property type="match status" value="1"/>
</dbReference>
<evidence type="ECO:0000313" key="4">
    <source>
        <dbReference type="EMBL" id="AMW06816.1"/>
    </source>
</evidence>
<comment type="similarity">
    <text evidence="1">Belongs to the complex I 30 kDa subunit family.</text>
</comment>
<proteinExistence type="inferred from homology"/>
<organism evidence="4 5">
    <name type="scientific">Gemmatimonas phototrophica</name>
    <dbReference type="NCBI Taxonomy" id="1379270"/>
    <lineage>
        <taxon>Bacteria</taxon>
        <taxon>Pseudomonadati</taxon>
        <taxon>Gemmatimonadota</taxon>
        <taxon>Gemmatimonadia</taxon>
        <taxon>Gemmatimonadales</taxon>
        <taxon>Gemmatimonadaceae</taxon>
        <taxon>Gemmatimonas</taxon>
    </lineage>
</organism>
<evidence type="ECO:0000256" key="1">
    <source>
        <dbReference type="ARBA" id="ARBA00007569"/>
    </source>
</evidence>
<keyword evidence="5" id="KW-1185">Reference proteome</keyword>
<gene>
    <name evidence="4" type="ORF">GEMMAAP_12120</name>
</gene>
<name>A0A143BP60_9BACT</name>
<reference evidence="4 5" key="1">
    <citation type="journal article" date="2014" name="Proc. Natl. Acad. Sci. U.S.A.">
        <title>Functional type 2 photosynthetic reaction centers found in the rare bacterial phylum Gemmatimonadetes.</title>
        <authorList>
            <person name="Zeng Y."/>
            <person name="Feng F."/>
            <person name="Medova H."/>
            <person name="Dean J."/>
            <person name="Koblizek M."/>
        </authorList>
    </citation>
    <scope>NUCLEOTIDE SEQUENCE [LARGE SCALE GENOMIC DNA]</scope>
    <source>
        <strain evidence="4 5">AP64</strain>
    </source>
</reference>
<accession>A0A143BP60</accession>
<dbReference type="GO" id="GO:0008137">
    <property type="term" value="F:NADH dehydrogenase (ubiquinone) activity"/>
    <property type="evidence" value="ECO:0007669"/>
    <property type="project" value="InterPro"/>
</dbReference>
<dbReference type="SUPFAM" id="SSF143243">
    <property type="entry name" value="Nqo5-like"/>
    <property type="match status" value="1"/>
</dbReference>
<dbReference type="KEGG" id="gph:GEMMAAP_12120"/>
<keyword evidence="2" id="KW-0813">Transport</keyword>
<evidence type="ECO:0000259" key="3">
    <source>
        <dbReference type="Pfam" id="PF00329"/>
    </source>
</evidence>
<dbReference type="InterPro" id="IPR001268">
    <property type="entry name" value="NADH_UbQ_OxRdtase_30kDa_su"/>
</dbReference>
<dbReference type="NCBIfam" id="TIGR01961">
    <property type="entry name" value="NuoC_fam"/>
    <property type="match status" value="1"/>
</dbReference>
<reference evidence="4 5" key="2">
    <citation type="journal article" date="2016" name="Environ. Microbiol. Rep.">
        <title>Metagenomic evidence for the presence of phototrophic Gemmatimonadetes bacteria in diverse environments.</title>
        <authorList>
            <person name="Zeng Y."/>
            <person name="Baumbach J."/>
            <person name="Barbosa E.G."/>
            <person name="Azevedo V."/>
            <person name="Zhang C."/>
            <person name="Koblizek M."/>
        </authorList>
    </citation>
    <scope>NUCLEOTIDE SEQUENCE [LARGE SCALE GENOMIC DNA]</scope>
    <source>
        <strain evidence="4 5">AP64</strain>
    </source>
</reference>
<dbReference type="eggNOG" id="COG0852">
    <property type="taxonomic scope" value="Bacteria"/>
</dbReference>
<feature type="domain" description="NADH:ubiquinone oxidoreductase 30kDa subunit" evidence="3">
    <location>
        <begin position="15"/>
        <end position="133"/>
    </location>
</feature>
<dbReference type="Proteomes" id="UP000076404">
    <property type="component" value="Chromosome"/>
</dbReference>
<dbReference type="GO" id="GO:0016651">
    <property type="term" value="F:oxidoreductase activity, acting on NAD(P)H"/>
    <property type="evidence" value="ECO:0007669"/>
    <property type="project" value="InterPro"/>
</dbReference>
<dbReference type="Pfam" id="PF00329">
    <property type="entry name" value="Complex1_30kDa"/>
    <property type="match status" value="1"/>
</dbReference>
<dbReference type="InterPro" id="IPR010218">
    <property type="entry name" value="NADH_DH_suC"/>
</dbReference>